<dbReference type="InterPro" id="IPR011009">
    <property type="entry name" value="Kinase-like_dom_sf"/>
</dbReference>
<organism evidence="14 15">
    <name type="scientific">Poecilia latipinna</name>
    <name type="common">sailfin molly</name>
    <dbReference type="NCBI Taxonomy" id="48699"/>
    <lineage>
        <taxon>Eukaryota</taxon>
        <taxon>Metazoa</taxon>
        <taxon>Chordata</taxon>
        <taxon>Craniata</taxon>
        <taxon>Vertebrata</taxon>
        <taxon>Euteleostomi</taxon>
        <taxon>Actinopterygii</taxon>
        <taxon>Neopterygii</taxon>
        <taxon>Teleostei</taxon>
        <taxon>Neoteleostei</taxon>
        <taxon>Acanthomorphata</taxon>
        <taxon>Ovalentaria</taxon>
        <taxon>Atherinomorphae</taxon>
        <taxon>Cyprinodontiformes</taxon>
        <taxon>Poeciliidae</taxon>
        <taxon>Poeciliinae</taxon>
        <taxon>Poecilia</taxon>
    </lineage>
</organism>
<dbReference type="Gene3D" id="1.10.510.10">
    <property type="entry name" value="Transferase(Phosphotransferase) domain 1"/>
    <property type="match status" value="1"/>
</dbReference>
<dbReference type="Ensembl" id="ENSPLAT00000027567.1">
    <property type="protein sequence ID" value="ENSPLAP00000018151.1"/>
    <property type="gene ID" value="ENSPLAG00000023276.1"/>
</dbReference>
<dbReference type="PROSITE" id="PS00107">
    <property type="entry name" value="PROTEIN_KINASE_ATP"/>
    <property type="match status" value="1"/>
</dbReference>
<dbReference type="PANTHER" id="PTHR48006:SF102">
    <property type="entry name" value="LEUCINE-RICH REPEAT-CONTAINING PROTEIN DDB_G0281931-RELATED"/>
    <property type="match status" value="1"/>
</dbReference>
<keyword evidence="8" id="KW-0963">Cytoplasm</keyword>
<dbReference type="Proteomes" id="UP000261500">
    <property type="component" value="Unplaced"/>
</dbReference>
<comment type="subcellular location">
    <subcellularLocation>
        <location evidence="8">Cytoplasm</location>
    </subcellularLocation>
</comment>
<dbReference type="Gene3D" id="1.10.533.10">
    <property type="entry name" value="Death Domain, Fas"/>
    <property type="match status" value="1"/>
</dbReference>
<dbReference type="PIRSF" id="PIRSF038189">
    <property type="entry name" value="IRAK4"/>
    <property type="match status" value="1"/>
</dbReference>
<dbReference type="InterPro" id="IPR017428">
    <property type="entry name" value="IRAK4"/>
</dbReference>
<name>A0A3B3UZS4_9TELE</name>
<feature type="binding site" evidence="11">
    <location>
        <position position="198"/>
    </location>
    <ligand>
        <name>ATP</name>
        <dbReference type="ChEBI" id="CHEBI:30616"/>
    </ligand>
</feature>
<keyword evidence="2 8" id="KW-0808">Transferase</keyword>
<dbReference type="EC" id="2.7.11.1" evidence="8"/>
<dbReference type="CDD" id="cd08793">
    <property type="entry name" value="Death_IRAK4"/>
    <property type="match status" value="1"/>
</dbReference>
<dbReference type="SUPFAM" id="SSF47986">
    <property type="entry name" value="DEATH domain"/>
    <property type="match status" value="1"/>
</dbReference>
<feature type="binding site" evidence="10">
    <location>
        <position position="197"/>
    </location>
    <ligand>
        <name>ATP</name>
        <dbReference type="ChEBI" id="CHEBI:30616"/>
    </ligand>
</feature>
<dbReference type="SMART" id="SM00220">
    <property type="entry name" value="S_TKc"/>
    <property type="match status" value="1"/>
</dbReference>
<evidence type="ECO:0000256" key="6">
    <source>
        <dbReference type="ARBA" id="ARBA00047899"/>
    </source>
</evidence>
<evidence type="ECO:0000256" key="10">
    <source>
        <dbReference type="PIRSR" id="PIRSR038189-2"/>
    </source>
</evidence>
<feature type="region of interest" description="Disordered" evidence="12">
    <location>
        <begin position="103"/>
        <end position="139"/>
    </location>
</feature>
<feature type="active site" description="Proton acceptor" evidence="9">
    <location>
        <position position="294"/>
    </location>
</feature>
<feature type="domain" description="Protein kinase" evidence="13">
    <location>
        <begin position="170"/>
        <end position="445"/>
    </location>
</feature>
<dbReference type="PANTHER" id="PTHR48006">
    <property type="entry name" value="LEUCINE-RICH REPEAT-CONTAINING PROTEIN DDB_G0281931-RELATED"/>
    <property type="match status" value="1"/>
</dbReference>
<keyword evidence="5 8" id="KW-0067">ATP-binding</keyword>
<dbReference type="GO" id="GO:0045087">
    <property type="term" value="P:innate immune response"/>
    <property type="evidence" value="ECO:0007669"/>
    <property type="project" value="UniProtKB-UniRule"/>
</dbReference>
<feature type="binding site" evidence="10">
    <location>
        <position position="296"/>
    </location>
    <ligand>
        <name>ATP</name>
        <dbReference type="ChEBI" id="CHEBI:30616"/>
    </ligand>
</feature>
<dbReference type="AlphaFoldDB" id="A0A3B3UZS4"/>
<evidence type="ECO:0000313" key="14">
    <source>
        <dbReference type="Ensembl" id="ENSPLAP00000018151.1"/>
    </source>
</evidence>
<keyword evidence="4 8" id="KW-0418">Kinase</keyword>
<evidence type="ECO:0000256" key="5">
    <source>
        <dbReference type="ARBA" id="ARBA00022840"/>
    </source>
</evidence>
<dbReference type="STRING" id="48699.ENSPLAP00000018151"/>
<feature type="compositionally biased region" description="Polar residues" evidence="12">
    <location>
        <begin position="116"/>
        <end position="137"/>
    </location>
</feature>
<dbReference type="GO" id="GO:0005737">
    <property type="term" value="C:cytoplasm"/>
    <property type="evidence" value="ECO:0007669"/>
    <property type="project" value="UniProtKB-SubCell"/>
</dbReference>
<evidence type="ECO:0000256" key="11">
    <source>
        <dbReference type="PROSITE-ProRule" id="PRU10141"/>
    </source>
</evidence>
<dbReference type="GO" id="GO:0000287">
    <property type="term" value="F:magnesium ion binding"/>
    <property type="evidence" value="ECO:0007669"/>
    <property type="project" value="InterPro"/>
</dbReference>
<dbReference type="InterPro" id="IPR011029">
    <property type="entry name" value="DEATH-like_dom_sf"/>
</dbReference>
<dbReference type="InterPro" id="IPR037970">
    <property type="entry name" value="IRAK4_Death"/>
</dbReference>
<dbReference type="InterPro" id="IPR017441">
    <property type="entry name" value="Protein_kinase_ATP_BS"/>
</dbReference>
<keyword evidence="15" id="KW-1185">Reference proteome</keyword>
<evidence type="ECO:0000256" key="2">
    <source>
        <dbReference type="ARBA" id="ARBA00022679"/>
    </source>
</evidence>
<keyword evidence="8" id="KW-0391">Immunity</keyword>
<protein>
    <recommendedName>
        <fullName evidence="8">Interleukin-1 receptor-associated kinase 4</fullName>
        <ecNumber evidence="8">2.7.11.1</ecNumber>
    </recommendedName>
</protein>
<evidence type="ECO:0000256" key="9">
    <source>
        <dbReference type="PIRSR" id="PIRSR038189-1"/>
    </source>
</evidence>
<dbReference type="GeneTree" id="ENSGT00940000158792"/>
<dbReference type="FunFam" id="1.10.510.10:FF:000414">
    <property type="entry name" value="Interleukin-1 receptor-associated kinase 4"/>
    <property type="match status" value="1"/>
</dbReference>
<reference evidence="14" key="1">
    <citation type="submission" date="2025-08" db="UniProtKB">
        <authorList>
            <consortium name="Ensembl"/>
        </authorList>
    </citation>
    <scope>IDENTIFICATION</scope>
</reference>
<dbReference type="GO" id="GO:0005524">
    <property type="term" value="F:ATP binding"/>
    <property type="evidence" value="ECO:0007669"/>
    <property type="project" value="UniProtKB-UniRule"/>
</dbReference>
<reference evidence="14" key="2">
    <citation type="submission" date="2025-09" db="UniProtKB">
        <authorList>
            <consortium name="Ensembl"/>
        </authorList>
    </citation>
    <scope>IDENTIFICATION</scope>
</reference>
<evidence type="ECO:0000259" key="13">
    <source>
        <dbReference type="PROSITE" id="PS50011"/>
    </source>
</evidence>
<accession>A0A3B3UZS4</accession>
<evidence type="ECO:0000256" key="7">
    <source>
        <dbReference type="ARBA" id="ARBA00048679"/>
    </source>
</evidence>
<dbReference type="PROSITE" id="PS50011">
    <property type="entry name" value="PROTEIN_KINASE_DOM"/>
    <property type="match status" value="1"/>
</dbReference>
<dbReference type="GO" id="GO:0007165">
    <property type="term" value="P:signal transduction"/>
    <property type="evidence" value="ECO:0007669"/>
    <property type="project" value="InterPro"/>
</dbReference>
<dbReference type="Pfam" id="PF07714">
    <property type="entry name" value="PK_Tyr_Ser-Thr"/>
    <property type="match status" value="1"/>
</dbReference>
<comment type="catalytic activity">
    <reaction evidence="7 8">
        <text>L-seryl-[protein] + ATP = O-phospho-L-seryl-[protein] + ADP + H(+)</text>
        <dbReference type="Rhea" id="RHEA:17989"/>
        <dbReference type="Rhea" id="RHEA-COMP:9863"/>
        <dbReference type="Rhea" id="RHEA-COMP:11604"/>
        <dbReference type="ChEBI" id="CHEBI:15378"/>
        <dbReference type="ChEBI" id="CHEBI:29999"/>
        <dbReference type="ChEBI" id="CHEBI:30616"/>
        <dbReference type="ChEBI" id="CHEBI:83421"/>
        <dbReference type="ChEBI" id="CHEBI:456216"/>
        <dbReference type="EC" id="2.7.11.1"/>
    </reaction>
</comment>
<dbReference type="SUPFAM" id="SSF56112">
    <property type="entry name" value="Protein kinase-like (PK-like)"/>
    <property type="match status" value="1"/>
</dbReference>
<dbReference type="GO" id="GO:0004674">
    <property type="term" value="F:protein serine/threonine kinase activity"/>
    <property type="evidence" value="ECO:0007669"/>
    <property type="project" value="UniProtKB-UniRule"/>
</dbReference>
<keyword evidence="3 8" id="KW-0547">Nucleotide-binding</keyword>
<comment type="catalytic activity">
    <reaction evidence="6 8">
        <text>L-threonyl-[protein] + ATP = O-phospho-L-threonyl-[protein] + ADP + H(+)</text>
        <dbReference type="Rhea" id="RHEA:46608"/>
        <dbReference type="Rhea" id="RHEA-COMP:11060"/>
        <dbReference type="Rhea" id="RHEA-COMP:11605"/>
        <dbReference type="ChEBI" id="CHEBI:15378"/>
        <dbReference type="ChEBI" id="CHEBI:30013"/>
        <dbReference type="ChEBI" id="CHEBI:30616"/>
        <dbReference type="ChEBI" id="CHEBI:61977"/>
        <dbReference type="ChEBI" id="CHEBI:456216"/>
        <dbReference type="EC" id="2.7.11.1"/>
    </reaction>
</comment>
<proteinExistence type="inferred from homology"/>
<evidence type="ECO:0000256" key="3">
    <source>
        <dbReference type="ARBA" id="ARBA00022741"/>
    </source>
</evidence>
<evidence type="ECO:0000256" key="4">
    <source>
        <dbReference type="ARBA" id="ARBA00022777"/>
    </source>
</evidence>
<sequence>MSSSLTSASYIRNISYGLRRQLSDFLDPQDRWKDVIVSIRKPSGEPRYSQLHVRRFEGLVAQGKSPTVELLNDWGTTNCTVGELVDILKSRNLLAAARLLPLGETQSQPPPAGSAPETQVLSENSQTGHTAGGSSDSFDPLSVHPLSGVSSFMYSELRKITGNFDDRSVSSGGSRLGEGGFGTVYKGFLNNRAVAVKKLNPVSESVHVEEDQFNQEIQTLKVLKHENLVDMVGFSCDEQQMCIVYAFMANGSLLDRLACLDGSPPLSWRQRCLIAEGTARGLEYLHSNHHVHRDVKSANILLDENFVAKISDFGLTRASAKHTSTTMRTDRIVGTRAYMAAEALRGEITPKSDVFSFGVVLLEILSGLPPADENKEPQFLMDIRDDIDDEDEDLTLEQFLDRKMTDWELSQVESIYCLASNCLDDRKNRRPFIKQVQSVEAQRFMGVLLGMHLGVHELAC</sequence>
<comment type="subunit">
    <text evidence="8">Associates with MYD88 and IRAK2 to form a ternary complex called the Myddosome.</text>
</comment>
<feature type="binding site" evidence="10">
    <location>
        <begin position="296"/>
        <end position="298"/>
    </location>
    <ligand>
        <name>ATP</name>
        <dbReference type="ChEBI" id="CHEBI:30616"/>
    </ligand>
</feature>
<dbReference type="InterPro" id="IPR000719">
    <property type="entry name" value="Prot_kinase_dom"/>
</dbReference>
<evidence type="ECO:0000256" key="1">
    <source>
        <dbReference type="ARBA" id="ARBA00022527"/>
    </source>
</evidence>
<evidence type="ECO:0000313" key="15">
    <source>
        <dbReference type="Proteomes" id="UP000261500"/>
    </source>
</evidence>
<comment type="cofactor">
    <cofactor evidence="8">
        <name>Mg(2+)</name>
        <dbReference type="ChEBI" id="CHEBI:18420"/>
    </cofactor>
</comment>
<comment type="function">
    <text evidence="8">Serine/threonine-protein kinase that plays a critical role in initiating innate immune response against foreign pathogens.</text>
</comment>
<comment type="similarity">
    <text evidence="8">Belongs to the protein kinase superfamily. TKL Ser/Thr protein kinase family. Pelle subfamily.</text>
</comment>
<keyword evidence="8" id="KW-0399">Innate immunity</keyword>
<dbReference type="InterPro" id="IPR051824">
    <property type="entry name" value="LRR_Rcpt-Like_S/T_Kinase"/>
</dbReference>
<evidence type="ECO:0000256" key="8">
    <source>
        <dbReference type="PIRNR" id="PIRNR038189"/>
    </source>
</evidence>
<dbReference type="Gene3D" id="3.30.200.20">
    <property type="entry name" value="Phosphorylase Kinase, domain 1"/>
    <property type="match status" value="1"/>
</dbReference>
<dbReference type="InterPro" id="IPR001245">
    <property type="entry name" value="Ser-Thr/Tyr_kinase_cat_dom"/>
</dbReference>
<keyword evidence="8" id="KW-0460">Magnesium</keyword>
<keyword evidence="1 8" id="KW-0723">Serine/threonine-protein kinase</keyword>
<evidence type="ECO:0000256" key="12">
    <source>
        <dbReference type="SAM" id="MobiDB-lite"/>
    </source>
</evidence>